<evidence type="ECO:0000259" key="1">
    <source>
        <dbReference type="PROSITE" id="PS50181"/>
    </source>
</evidence>
<dbReference type="Gene3D" id="1.20.1280.50">
    <property type="match status" value="1"/>
</dbReference>
<dbReference type="Proteomes" id="UP000029867">
    <property type="component" value="Unassembled WGS sequence"/>
</dbReference>
<dbReference type="SMART" id="SM00256">
    <property type="entry name" value="FBOX"/>
    <property type="match status" value="1"/>
</dbReference>
<dbReference type="SUPFAM" id="SSF81383">
    <property type="entry name" value="F-box domain"/>
    <property type="match status" value="1"/>
</dbReference>
<comment type="caution">
    <text evidence="2">The sequence shown here is derived from an EMBL/GenBank/DDBJ whole genome shotgun (WGS) entry which is preliminary data.</text>
</comment>
<gene>
    <name evidence="2" type="ORF">JL09_g2305</name>
</gene>
<dbReference type="PROSITE" id="PS50181">
    <property type="entry name" value="FBOX"/>
    <property type="match status" value="1"/>
</dbReference>
<name>A0A099P2U9_PICKU</name>
<sequence>MFHFTSLPTELQFHVLDFLPTSALLNVSEVNRHFNSLAISKITFEIHDLTSPEKGVFISVFSPQNKDRLVETFNTICVSNPNTRLNTPSLEKGTVNRGSVDMNLVADRLEQLKSIQDRHRDQPMLFQTVHQSHNVENSVFQLGNLEFTRDPLKSSNTSVPVDHSSNELNLIVNEDEPFIKLHFEMHQKKNGSLTSLFKFNSRLRQLDSASRSSGTLYSANKAASVDYVLEKGEELPPRGDYDYDVFYKYKIKFGNFTVKNSYLLSCAEV</sequence>
<organism evidence="2 3">
    <name type="scientific">Pichia kudriavzevii</name>
    <name type="common">Yeast</name>
    <name type="synonym">Issatchenkia orientalis</name>
    <dbReference type="NCBI Taxonomy" id="4909"/>
    <lineage>
        <taxon>Eukaryota</taxon>
        <taxon>Fungi</taxon>
        <taxon>Dikarya</taxon>
        <taxon>Ascomycota</taxon>
        <taxon>Saccharomycotina</taxon>
        <taxon>Pichiomycetes</taxon>
        <taxon>Pichiales</taxon>
        <taxon>Pichiaceae</taxon>
        <taxon>Pichia</taxon>
    </lineage>
</organism>
<dbReference type="eggNOG" id="ENOG502T1CZ">
    <property type="taxonomic scope" value="Eukaryota"/>
</dbReference>
<dbReference type="InterPro" id="IPR001810">
    <property type="entry name" value="F-box_dom"/>
</dbReference>
<dbReference type="AlphaFoldDB" id="A0A099P2U9"/>
<dbReference type="Pfam" id="PF12937">
    <property type="entry name" value="F-box-like"/>
    <property type="match status" value="1"/>
</dbReference>
<feature type="domain" description="F-box" evidence="1">
    <location>
        <begin position="1"/>
        <end position="47"/>
    </location>
</feature>
<dbReference type="EMBL" id="JQFK01000018">
    <property type="protein sequence ID" value="KGK38522.1"/>
    <property type="molecule type" value="Genomic_DNA"/>
</dbReference>
<dbReference type="VEuPathDB" id="FungiDB:C5L36_0B08405"/>
<dbReference type="HOGENOM" id="CLU_1012346_0_0_1"/>
<accession>A0A099P2U9</accession>
<evidence type="ECO:0000313" key="2">
    <source>
        <dbReference type="EMBL" id="KGK38522.1"/>
    </source>
</evidence>
<reference evidence="3" key="1">
    <citation type="journal article" date="2014" name="Microb. Cell Fact.">
        <title>Exploiting Issatchenkia orientalis SD108 for succinic acid production.</title>
        <authorList>
            <person name="Xiao H."/>
            <person name="Shao Z."/>
            <person name="Jiang Y."/>
            <person name="Dole S."/>
            <person name="Zhao H."/>
        </authorList>
    </citation>
    <scope>NUCLEOTIDE SEQUENCE [LARGE SCALE GENOMIC DNA]</scope>
    <source>
        <strain evidence="3">SD108</strain>
    </source>
</reference>
<proteinExistence type="predicted"/>
<protein>
    <recommendedName>
        <fullName evidence="1">F-box domain-containing protein</fullName>
    </recommendedName>
</protein>
<evidence type="ECO:0000313" key="3">
    <source>
        <dbReference type="Proteomes" id="UP000029867"/>
    </source>
</evidence>
<dbReference type="InterPro" id="IPR036047">
    <property type="entry name" value="F-box-like_dom_sf"/>
</dbReference>